<dbReference type="SUPFAM" id="SSF56112">
    <property type="entry name" value="Protein kinase-like (PK-like)"/>
    <property type="match status" value="2"/>
</dbReference>
<evidence type="ECO:0000259" key="2">
    <source>
        <dbReference type="PROSITE" id="PS50011"/>
    </source>
</evidence>
<sequence>MKALNRFEHFIKNGIYDSDFPLEDNGNDTMDPKGPHKFLEGWDVYEMSSLLTFHKTVLPWESIKSEAHGGSGTIHKVQIHSAHFSFEESQPSDGPLYFALKEVDNVDREGYRQEFKALEKTCARTYKDKHLIKLLLAFQHGEKQYFLFEWADGNLEQLWTQTSGDSFQTIWAIEQCKELPKCRRGGKEWGRHGDIKPQNILWFKKYGEDNDLLVLSDLGLARYHSILTKSNIPHYRIDGYTGAYRPPEMDTGNHISPKYDIWSLGCVYLEFFIWYLKGSESLLRFTIQRQLEDDSSVLNLQEDKYFMKMFDDNRRPYAVVKPSISEWIRDLQNLDSCPEVIKEILQIIELHMLVVDSSDRKSIGQICVSLTQILKSAQAEHKPTEPRFKNALAQKVGGALTDDFVDRPATLDIGDEQESTSIADNDTKKHTSTLRRAESAPSYASVAARGPQKSAKASASKSRNKLNKALENIHNVVDSESHGGRHGDIKPSSILLVQPRGVKKPHLALTDFGLGKHRKVSRSRQDPEELGRIATYRPPEFDLHGGLVGPRANVYSLGCVFLEYIA</sequence>
<accession>A0A8H7N291</accession>
<dbReference type="GO" id="GO:0004674">
    <property type="term" value="F:protein serine/threonine kinase activity"/>
    <property type="evidence" value="ECO:0007669"/>
    <property type="project" value="TreeGrafter"/>
</dbReference>
<dbReference type="AlphaFoldDB" id="A0A8H7N291"/>
<feature type="domain" description="Protein kinase" evidence="2">
    <location>
        <begin position="60"/>
        <end position="374"/>
    </location>
</feature>
<dbReference type="Pfam" id="PF00069">
    <property type="entry name" value="Pkinase"/>
    <property type="match status" value="1"/>
</dbReference>
<evidence type="ECO:0000256" key="1">
    <source>
        <dbReference type="SAM" id="MobiDB-lite"/>
    </source>
</evidence>
<dbReference type="InterPro" id="IPR011009">
    <property type="entry name" value="Kinase-like_dom_sf"/>
</dbReference>
<dbReference type="PROSITE" id="PS50011">
    <property type="entry name" value="PROTEIN_KINASE_DOM"/>
    <property type="match status" value="2"/>
</dbReference>
<evidence type="ECO:0000313" key="3">
    <source>
        <dbReference type="EMBL" id="KAF9745828.1"/>
    </source>
</evidence>
<dbReference type="EMBL" id="JADCTT010000012">
    <property type="protein sequence ID" value="KAF9745828.1"/>
    <property type="molecule type" value="Genomic_DNA"/>
</dbReference>
<organism evidence="3 4">
    <name type="scientific">Bionectria ochroleuca</name>
    <name type="common">Gliocladium roseum</name>
    <dbReference type="NCBI Taxonomy" id="29856"/>
    <lineage>
        <taxon>Eukaryota</taxon>
        <taxon>Fungi</taxon>
        <taxon>Dikarya</taxon>
        <taxon>Ascomycota</taxon>
        <taxon>Pezizomycotina</taxon>
        <taxon>Sordariomycetes</taxon>
        <taxon>Hypocreomycetidae</taxon>
        <taxon>Hypocreales</taxon>
        <taxon>Bionectriaceae</taxon>
        <taxon>Clonostachys</taxon>
    </lineage>
</organism>
<protein>
    <recommendedName>
        <fullName evidence="2">Protein kinase domain-containing protein</fullName>
    </recommendedName>
</protein>
<dbReference type="SMART" id="SM00220">
    <property type="entry name" value="S_TKc"/>
    <property type="match status" value="1"/>
</dbReference>
<dbReference type="PANTHER" id="PTHR24359">
    <property type="entry name" value="SERINE/THREONINE-PROTEIN KINASE SBK1"/>
    <property type="match status" value="1"/>
</dbReference>
<dbReference type="GO" id="GO:0005524">
    <property type="term" value="F:ATP binding"/>
    <property type="evidence" value="ECO:0007669"/>
    <property type="project" value="InterPro"/>
</dbReference>
<dbReference type="PANTHER" id="PTHR24359:SF37">
    <property type="entry name" value="PROTEIN KINASE DOMAIN-CONTAINING PROTEIN"/>
    <property type="match status" value="1"/>
</dbReference>
<proteinExistence type="predicted"/>
<reference evidence="3" key="1">
    <citation type="submission" date="2020-10" db="EMBL/GenBank/DDBJ databases">
        <title>High-Quality Genome Resource of Clonostachys rosea strain S41 by Oxford Nanopore Long-Read Sequencing.</title>
        <authorList>
            <person name="Wang H."/>
        </authorList>
    </citation>
    <scope>NUCLEOTIDE SEQUENCE</scope>
    <source>
        <strain evidence="3">S41</strain>
    </source>
</reference>
<name>A0A8H7N291_BIOOC</name>
<feature type="domain" description="Protein kinase" evidence="2">
    <location>
        <begin position="368"/>
        <end position="566"/>
    </location>
</feature>
<gene>
    <name evidence="3" type="ORF">IM811_004129</name>
</gene>
<dbReference type="Gene3D" id="1.10.510.10">
    <property type="entry name" value="Transferase(Phosphotransferase) domain 1"/>
    <property type="match status" value="2"/>
</dbReference>
<dbReference type="InterPro" id="IPR000719">
    <property type="entry name" value="Prot_kinase_dom"/>
</dbReference>
<comment type="caution">
    <text evidence="3">The sequence shown here is derived from an EMBL/GenBank/DDBJ whole genome shotgun (WGS) entry which is preliminary data.</text>
</comment>
<dbReference type="Proteomes" id="UP000616885">
    <property type="component" value="Unassembled WGS sequence"/>
</dbReference>
<evidence type="ECO:0000313" key="4">
    <source>
        <dbReference type="Proteomes" id="UP000616885"/>
    </source>
</evidence>
<feature type="region of interest" description="Disordered" evidence="1">
    <location>
        <begin position="411"/>
        <end position="463"/>
    </location>
</feature>